<dbReference type="RefSeq" id="WP_203675722.1">
    <property type="nucleotide sequence ID" value="NZ_BONP01000026.1"/>
</dbReference>
<reference evidence="2 3" key="1">
    <citation type="submission" date="2021-01" db="EMBL/GenBank/DDBJ databases">
        <title>Whole genome shotgun sequence of Cellulomonas phragmiteti NBRC 110785.</title>
        <authorList>
            <person name="Komaki H."/>
            <person name="Tamura T."/>
        </authorList>
    </citation>
    <scope>NUCLEOTIDE SEQUENCE [LARGE SCALE GENOMIC DNA]</scope>
    <source>
        <strain evidence="2 3">NBRC 110785</strain>
    </source>
</reference>
<keyword evidence="3" id="KW-1185">Reference proteome</keyword>
<organism evidence="2 3">
    <name type="scientific">Cellulomonas phragmiteti</name>
    <dbReference type="NCBI Taxonomy" id="478780"/>
    <lineage>
        <taxon>Bacteria</taxon>
        <taxon>Bacillati</taxon>
        <taxon>Actinomycetota</taxon>
        <taxon>Actinomycetes</taxon>
        <taxon>Micrococcales</taxon>
        <taxon>Cellulomonadaceae</taxon>
        <taxon>Cellulomonas</taxon>
    </lineage>
</organism>
<sequence>MPGSLDEMMARAESLADRFEAHEPEPGDRDTVSPVTQLRLAVLKRAEAEREIAEAVAIARRSDTPWKVIGAAVGTSGETARRRYGGKHAS</sequence>
<comment type="caution">
    <text evidence="2">The sequence shown here is derived from an EMBL/GenBank/DDBJ whole genome shotgun (WGS) entry which is preliminary data.</text>
</comment>
<proteinExistence type="predicted"/>
<gene>
    <name evidence="2" type="ORF">Cph01nite_31990</name>
</gene>
<protein>
    <submittedName>
        <fullName evidence="2">Uncharacterized protein</fullName>
    </submittedName>
</protein>
<evidence type="ECO:0000256" key="1">
    <source>
        <dbReference type="SAM" id="MobiDB-lite"/>
    </source>
</evidence>
<feature type="compositionally biased region" description="Basic and acidic residues" evidence="1">
    <location>
        <begin position="8"/>
        <end position="31"/>
    </location>
</feature>
<feature type="region of interest" description="Disordered" evidence="1">
    <location>
        <begin position="1"/>
        <end position="34"/>
    </location>
</feature>
<evidence type="ECO:0000313" key="2">
    <source>
        <dbReference type="EMBL" id="GIG41437.1"/>
    </source>
</evidence>
<accession>A0ABQ4DR24</accession>
<dbReference type="EMBL" id="BONP01000026">
    <property type="protein sequence ID" value="GIG41437.1"/>
    <property type="molecule type" value="Genomic_DNA"/>
</dbReference>
<evidence type="ECO:0000313" key="3">
    <source>
        <dbReference type="Proteomes" id="UP000614741"/>
    </source>
</evidence>
<dbReference type="Proteomes" id="UP000614741">
    <property type="component" value="Unassembled WGS sequence"/>
</dbReference>
<name>A0ABQ4DR24_9CELL</name>